<reference evidence="3" key="1">
    <citation type="journal article" date="2014" name="Proc. Natl. Acad. Sci. U.S.A.">
        <title>Extensive sampling of basidiomycete genomes demonstrates inadequacy of the white-rot/brown-rot paradigm for wood decay fungi.</title>
        <authorList>
            <person name="Riley R."/>
            <person name="Salamov A.A."/>
            <person name="Brown D.W."/>
            <person name="Nagy L.G."/>
            <person name="Floudas D."/>
            <person name="Held B.W."/>
            <person name="Levasseur A."/>
            <person name="Lombard V."/>
            <person name="Morin E."/>
            <person name="Otillar R."/>
            <person name="Lindquist E.A."/>
            <person name="Sun H."/>
            <person name="LaButti K.M."/>
            <person name="Schmutz J."/>
            <person name="Jabbour D."/>
            <person name="Luo H."/>
            <person name="Baker S.E."/>
            <person name="Pisabarro A.G."/>
            <person name="Walton J.D."/>
            <person name="Blanchette R.A."/>
            <person name="Henrissat B."/>
            <person name="Martin F."/>
            <person name="Cullen D."/>
            <person name="Hibbett D.S."/>
            <person name="Grigoriev I.V."/>
        </authorList>
    </citation>
    <scope>NUCLEOTIDE SEQUENCE [LARGE SCALE GENOMIC DNA]</scope>
    <source>
        <strain evidence="3">CBS 339.88</strain>
    </source>
</reference>
<dbReference type="OrthoDB" id="121380at2759"/>
<dbReference type="GO" id="GO:0016702">
    <property type="term" value="F:oxidoreductase activity, acting on single donors with incorporation of molecular oxygen, incorporation of two atoms of oxygen"/>
    <property type="evidence" value="ECO:0007669"/>
    <property type="project" value="InterPro"/>
</dbReference>
<accession>A0A067S703</accession>
<dbReference type="STRING" id="685588.A0A067S703"/>
<dbReference type="AlphaFoldDB" id="A0A067S703"/>
<dbReference type="Proteomes" id="UP000027222">
    <property type="component" value="Unassembled WGS sequence"/>
</dbReference>
<evidence type="ECO:0000313" key="2">
    <source>
        <dbReference type="EMBL" id="KDR66576.1"/>
    </source>
</evidence>
<dbReference type="GO" id="GO:0005506">
    <property type="term" value="F:iron ion binding"/>
    <property type="evidence" value="ECO:0007669"/>
    <property type="project" value="InterPro"/>
</dbReference>
<dbReference type="InterPro" id="IPR015889">
    <property type="entry name" value="Intradiol_dOase_core"/>
</dbReference>
<evidence type="ECO:0000256" key="1">
    <source>
        <dbReference type="SAM" id="SignalP"/>
    </source>
</evidence>
<keyword evidence="1" id="KW-0732">Signal</keyword>
<dbReference type="Gene3D" id="2.60.130.10">
    <property type="entry name" value="Aromatic compound dioxygenase"/>
    <property type="match status" value="1"/>
</dbReference>
<dbReference type="HOGENOM" id="CLU_027719_1_0_1"/>
<evidence type="ECO:0000313" key="3">
    <source>
        <dbReference type="Proteomes" id="UP000027222"/>
    </source>
</evidence>
<feature type="signal peptide" evidence="1">
    <location>
        <begin position="1"/>
        <end position="18"/>
    </location>
</feature>
<evidence type="ECO:0008006" key="4">
    <source>
        <dbReference type="Google" id="ProtNLM"/>
    </source>
</evidence>
<dbReference type="EMBL" id="KL142422">
    <property type="protein sequence ID" value="KDR66576.1"/>
    <property type="molecule type" value="Genomic_DNA"/>
</dbReference>
<protein>
    <recommendedName>
        <fullName evidence="4">Intradiol ring-cleavage dioxygenases domain-containing protein</fullName>
    </recommendedName>
</protein>
<proteinExistence type="predicted"/>
<gene>
    <name evidence="2" type="ORF">GALMADRAFT_273499</name>
</gene>
<feature type="chain" id="PRO_5001645500" description="Intradiol ring-cleavage dioxygenases domain-containing protein" evidence="1">
    <location>
        <begin position="19"/>
        <end position="365"/>
    </location>
</feature>
<dbReference type="SUPFAM" id="SSF49482">
    <property type="entry name" value="Aromatic compound dioxygenase"/>
    <property type="match status" value="1"/>
</dbReference>
<keyword evidence="3" id="KW-1185">Reference proteome</keyword>
<dbReference type="PANTHER" id="PTHR34315">
    <property type="match status" value="1"/>
</dbReference>
<name>A0A067S703_GALM3</name>
<sequence length="365" mass="40605">MCRLQSLLLLLLVPLVSGHKEPKTLLEVEVQCAHRAAAYDCAPAVEEFTATRKRSYAQKILGEPPELLTGQDLLASGIFDNTIEGGESSDKIFLECSTIRETLVQNSTCVLTPETTEGPYWHKAGHPIRQNIAEYQNGLLLLLDIGVIDVVTCKPLPNVLVDLWHANATGQYPGHIWPEPGQEPIISEKPRQRAGLVSTTSPSNQMETSLRGAWPTDRNGVSQFTSIIIFFVQFNDSPLLLFVSAIFPGYYGRRATHIHARVFTEWKILPNGSFTSDALVHTGQFFFDDGINLHVDDMHPYTMNPIRDTLGRARNWHDSGVFEDSQGPEKEYNPVFDLQLLGSIISQGLVGYITMGINASARYQL</sequence>
<dbReference type="PANTHER" id="PTHR34315:SF4">
    <property type="entry name" value="INTRADIOL RING-CLEAVAGE DIOXYGENASES DOMAIN-CONTAINING PROTEIN"/>
    <property type="match status" value="1"/>
</dbReference>
<organism evidence="2 3">
    <name type="scientific">Galerina marginata (strain CBS 339.88)</name>
    <dbReference type="NCBI Taxonomy" id="685588"/>
    <lineage>
        <taxon>Eukaryota</taxon>
        <taxon>Fungi</taxon>
        <taxon>Dikarya</taxon>
        <taxon>Basidiomycota</taxon>
        <taxon>Agaricomycotina</taxon>
        <taxon>Agaricomycetes</taxon>
        <taxon>Agaricomycetidae</taxon>
        <taxon>Agaricales</taxon>
        <taxon>Agaricineae</taxon>
        <taxon>Strophariaceae</taxon>
        <taxon>Galerina</taxon>
    </lineage>
</organism>